<dbReference type="PROSITE" id="PS01306">
    <property type="entry name" value="UPF0054"/>
    <property type="match status" value="1"/>
</dbReference>
<keyword evidence="6 7" id="KW-0862">Zinc</keyword>
<name>A0ABV7M977_9PROT</name>
<feature type="binding site" evidence="7">
    <location>
        <position position="116"/>
    </location>
    <ligand>
        <name>Zn(2+)</name>
        <dbReference type="ChEBI" id="CHEBI:29105"/>
        <note>catalytic</note>
    </ligand>
</feature>
<protein>
    <recommendedName>
        <fullName evidence="7">Endoribonuclease YbeY</fullName>
        <ecNumber evidence="7">3.1.-.-</ecNumber>
    </recommendedName>
</protein>
<evidence type="ECO:0000256" key="7">
    <source>
        <dbReference type="HAMAP-Rule" id="MF_00009"/>
    </source>
</evidence>
<sequence>MSIDIIIADKAWENLGPEALAERCLEAVRLETADPALARSVSALFTSDEEVQALNAEWRGKDKATNVLSFPAEEIPGLPDEAQPLGDLALASGVCAREATEKGIALGDHAAHLIVHGLLHLLGYDHIGEDEAEVMEDLERRVLARLGIGDPYAETPGHRWS</sequence>
<dbReference type="EC" id="3.1.-.-" evidence="7"/>
<comment type="cofactor">
    <cofactor evidence="7">
        <name>Zn(2+)</name>
        <dbReference type="ChEBI" id="CHEBI:29105"/>
    </cofactor>
    <text evidence="7">Binds 1 zinc ion.</text>
</comment>
<keyword evidence="2 7" id="KW-0540">Nuclease</keyword>
<evidence type="ECO:0000256" key="1">
    <source>
        <dbReference type="ARBA" id="ARBA00010875"/>
    </source>
</evidence>
<dbReference type="SUPFAM" id="SSF55486">
    <property type="entry name" value="Metalloproteases ('zincins'), catalytic domain"/>
    <property type="match status" value="1"/>
</dbReference>
<reference evidence="9" key="1">
    <citation type="journal article" date="2019" name="Int. J. Syst. Evol. Microbiol.">
        <title>The Global Catalogue of Microorganisms (GCM) 10K type strain sequencing project: providing services to taxonomists for standard genome sequencing and annotation.</title>
        <authorList>
            <consortium name="The Broad Institute Genomics Platform"/>
            <consortium name="The Broad Institute Genome Sequencing Center for Infectious Disease"/>
            <person name="Wu L."/>
            <person name="Ma J."/>
        </authorList>
    </citation>
    <scope>NUCLEOTIDE SEQUENCE [LARGE SCALE GENOMIC DNA]</scope>
    <source>
        <strain evidence="9">KCTC 22245</strain>
    </source>
</reference>
<dbReference type="Proteomes" id="UP001595607">
    <property type="component" value="Unassembled WGS sequence"/>
</dbReference>
<comment type="similarity">
    <text evidence="1 7">Belongs to the endoribonuclease YbeY family.</text>
</comment>
<dbReference type="InterPro" id="IPR020549">
    <property type="entry name" value="YbeY_CS"/>
</dbReference>
<organism evidence="8 9">
    <name type="scientific">Parvularcula lutaonensis</name>
    <dbReference type="NCBI Taxonomy" id="491923"/>
    <lineage>
        <taxon>Bacteria</taxon>
        <taxon>Pseudomonadati</taxon>
        <taxon>Pseudomonadota</taxon>
        <taxon>Alphaproteobacteria</taxon>
        <taxon>Parvularculales</taxon>
        <taxon>Parvularculaceae</taxon>
        <taxon>Parvularcula</taxon>
    </lineage>
</organism>
<keyword evidence="5 7" id="KW-0378">Hydrolase</keyword>
<dbReference type="PANTHER" id="PTHR46986:SF1">
    <property type="entry name" value="ENDORIBONUCLEASE YBEY, CHLOROPLASTIC"/>
    <property type="match status" value="1"/>
</dbReference>
<keyword evidence="7" id="KW-0963">Cytoplasm</keyword>
<dbReference type="NCBIfam" id="TIGR00043">
    <property type="entry name" value="rRNA maturation RNase YbeY"/>
    <property type="match status" value="1"/>
</dbReference>
<evidence type="ECO:0000256" key="5">
    <source>
        <dbReference type="ARBA" id="ARBA00022801"/>
    </source>
</evidence>
<proteinExistence type="inferred from homology"/>
<dbReference type="EMBL" id="JBHRVA010000002">
    <property type="protein sequence ID" value="MFC3301923.1"/>
    <property type="molecule type" value="Genomic_DNA"/>
</dbReference>
<dbReference type="InterPro" id="IPR023091">
    <property type="entry name" value="MetalPrtase_cat_dom_sf_prd"/>
</dbReference>
<comment type="caution">
    <text evidence="8">The sequence shown here is derived from an EMBL/GenBank/DDBJ whole genome shotgun (WGS) entry which is preliminary data.</text>
</comment>
<dbReference type="Gene3D" id="3.40.390.30">
    <property type="entry name" value="Metalloproteases ('zincins'), catalytic domain"/>
    <property type="match status" value="1"/>
</dbReference>
<feature type="binding site" evidence="7">
    <location>
        <position position="120"/>
    </location>
    <ligand>
        <name>Zn(2+)</name>
        <dbReference type="ChEBI" id="CHEBI:29105"/>
        <note>catalytic</note>
    </ligand>
</feature>
<dbReference type="InterPro" id="IPR002036">
    <property type="entry name" value="YbeY"/>
</dbReference>
<dbReference type="HAMAP" id="MF_00009">
    <property type="entry name" value="Endoribonucl_YbeY"/>
    <property type="match status" value="1"/>
</dbReference>
<evidence type="ECO:0000256" key="4">
    <source>
        <dbReference type="ARBA" id="ARBA00022759"/>
    </source>
</evidence>
<keyword evidence="9" id="KW-1185">Reference proteome</keyword>
<evidence type="ECO:0000256" key="6">
    <source>
        <dbReference type="ARBA" id="ARBA00022833"/>
    </source>
</evidence>
<keyword evidence="3 7" id="KW-0479">Metal-binding</keyword>
<keyword evidence="7" id="KW-0690">Ribosome biogenesis</keyword>
<gene>
    <name evidence="7 8" type="primary">ybeY</name>
    <name evidence="8" type="ORF">ACFONP_04185</name>
</gene>
<evidence type="ECO:0000313" key="8">
    <source>
        <dbReference type="EMBL" id="MFC3301923.1"/>
    </source>
</evidence>
<feature type="binding site" evidence="7">
    <location>
        <position position="126"/>
    </location>
    <ligand>
        <name>Zn(2+)</name>
        <dbReference type="ChEBI" id="CHEBI:29105"/>
        <note>catalytic</note>
    </ligand>
</feature>
<keyword evidence="7" id="KW-0698">rRNA processing</keyword>
<accession>A0ABV7M977</accession>
<evidence type="ECO:0000256" key="3">
    <source>
        <dbReference type="ARBA" id="ARBA00022723"/>
    </source>
</evidence>
<dbReference type="RefSeq" id="WP_229786092.1">
    <property type="nucleotide sequence ID" value="NZ_BMXU01000001.1"/>
</dbReference>
<comment type="subcellular location">
    <subcellularLocation>
        <location evidence="7">Cytoplasm</location>
    </subcellularLocation>
</comment>
<dbReference type="PANTHER" id="PTHR46986">
    <property type="entry name" value="ENDORIBONUCLEASE YBEY, CHLOROPLASTIC"/>
    <property type="match status" value="1"/>
</dbReference>
<keyword evidence="4 7" id="KW-0255">Endonuclease</keyword>
<evidence type="ECO:0000313" key="9">
    <source>
        <dbReference type="Proteomes" id="UP001595607"/>
    </source>
</evidence>
<dbReference type="Pfam" id="PF02130">
    <property type="entry name" value="YbeY"/>
    <property type="match status" value="1"/>
</dbReference>
<comment type="function">
    <text evidence="7">Single strand-specific metallo-endoribonuclease involved in late-stage 70S ribosome quality control and in maturation of the 3' terminus of the 16S rRNA.</text>
</comment>
<evidence type="ECO:0000256" key="2">
    <source>
        <dbReference type="ARBA" id="ARBA00022722"/>
    </source>
</evidence>